<organism evidence="2 3">
    <name type="scientific">Jeotgalibacillus soli</name>
    <dbReference type="NCBI Taxonomy" id="889306"/>
    <lineage>
        <taxon>Bacteria</taxon>
        <taxon>Bacillati</taxon>
        <taxon>Bacillota</taxon>
        <taxon>Bacilli</taxon>
        <taxon>Bacillales</taxon>
        <taxon>Caryophanaceae</taxon>
        <taxon>Jeotgalibacillus</taxon>
    </lineage>
</organism>
<proteinExistence type="predicted"/>
<dbReference type="Proteomes" id="UP000031938">
    <property type="component" value="Unassembled WGS sequence"/>
</dbReference>
<dbReference type="InterPro" id="IPR029068">
    <property type="entry name" value="Glyas_Bleomycin-R_OHBP_Dase"/>
</dbReference>
<evidence type="ECO:0000313" key="2">
    <source>
        <dbReference type="EMBL" id="KIL49710.1"/>
    </source>
</evidence>
<dbReference type="AlphaFoldDB" id="A0A0C2RHQ4"/>
<dbReference type="CDD" id="cd08347">
    <property type="entry name" value="PcpA_C_like"/>
    <property type="match status" value="1"/>
</dbReference>
<feature type="domain" description="VOC" evidence="1">
    <location>
        <begin position="6"/>
        <end position="132"/>
    </location>
</feature>
<dbReference type="SUPFAM" id="SSF54593">
    <property type="entry name" value="Glyoxalase/Bleomycin resistance protein/Dihydroxybiphenyl dioxygenase"/>
    <property type="match status" value="1"/>
</dbReference>
<dbReference type="InterPro" id="IPR037523">
    <property type="entry name" value="VOC_core"/>
</dbReference>
<evidence type="ECO:0000313" key="3">
    <source>
        <dbReference type="Proteomes" id="UP000031938"/>
    </source>
</evidence>
<dbReference type="PROSITE" id="PS51819">
    <property type="entry name" value="VOC"/>
    <property type="match status" value="2"/>
</dbReference>
<protein>
    <recommendedName>
        <fullName evidence="1">VOC domain-containing protein</fullName>
    </recommendedName>
</protein>
<dbReference type="PANTHER" id="PTHR36110">
    <property type="entry name" value="RING-CLEAVING DIOXYGENASE MHQE-RELATED"/>
    <property type="match status" value="1"/>
</dbReference>
<dbReference type="PANTHER" id="PTHR36110:SF4">
    <property type="entry name" value="RING-CLEAVING DIOXYGENASE MHQA-RELATED"/>
    <property type="match status" value="1"/>
</dbReference>
<dbReference type="Gene3D" id="3.10.180.10">
    <property type="entry name" value="2,3-Dihydroxybiphenyl 1,2-Dioxygenase, domain 1"/>
    <property type="match status" value="2"/>
</dbReference>
<reference evidence="2 3" key="1">
    <citation type="submission" date="2015-01" db="EMBL/GenBank/DDBJ databases">
        <title>Genome sequencing of Jeotgalibacillus soli.</title>
        <authorList>
            <person name="Goh K.M."/>
            <person name="Chan K.-G."/>
            <person name="Yaakop A.S."/>
            <person name="Ee R."/>
            <person name="Gan H.M."/>
            <person name="Chan C.S."/>
        </authorList>
    </citation>
    <scope>NUCLEOTIDE SEQUENCE [LARGE SCALE GENOMIC DNA]</scope>
    <source>
        <strain evidence="2 3">P9</strain>
    </source>
</reference>
<dbReference type="Pfam" id="PF00903">
    <property type="entry name" value="Glyoxalase"/>
    <property type="match status" value="2"/>
</dbReference>
<accession>A0A0C2RHQ4</accession>
<dbReference type="PATRIC" id="fig|889306.3.peg.1185"/>
<gene>
    <name evidence="2" type="ORF">KP78_11780</name>
</gene>
<dbReference type="EMBL" id="JXRP01000009">
    <property type="protein sequence ID" value="KIL49710.1"/>
    <property type="molecule type" value="Genomic_DNA"/>
</dbReference>
<keyword evidence="3" id="KW-1185">Reference proteome</keyword>
<name>A0A0C2RHQ4_9BACL</name>
<sequence>MMKVTGIHHVSAITAKAEDNFDFFTRILGMRLVKKTVNQDNTSSYHLFYADAVGSPGTDMTYFDIPMAGRTYPGVSSISNTAFRVSTTESLHYWKERFASFNVIQEDIKKRANRDTLYFEDFEGSRLMLVADNGEKGVAPGVPWTGAGVPAEHAVVGLGPVTLTVRKAESTIEVLKQVLGFEVIGTYPSNAGDFPDIQVLSVAEGGTGAEVHVEERPDLPPERPGRGSVHHVAFRIPTFEDYDKWNERLKGFGLQTSGEVDRFYFRSIYFREPNGILYELATDEPGFATDEDADHLGEALALPPFLEPKRKEIEASLRPLTLKE</sequence>
<comment type="caution">
    <text evidence="2">The sequence shown here is derived from an EMBL/GenBank/DDBJ whole genome shotgun (WGS) entry which is preliminary data.</text>
</comment>
<dbReference type="STRING" id="889306.KP78_11780"/>
<dbReference type="InterPro" id="IPR052537">
    <property type="entry name" value="Extradiol_RC_dioxygenase"/>
</dbReference>
<feature type="domain" description="VOC" evidence="1">
    <location>
        <begin position="157"/>
        <end position="283"/>
    </location>
</feature>
<dbReference type="InterPro" id="IPR004360">
    <property type="entry name" value="Glyas_Fos-R_dOase_dom"/>
</dbReference>
<evidence type="ECO:0000259" key="1">
    <source>
        <dbReference type="PROSITE" id="PS51819"/>
    </source>
</evidence>